<keyword evidence="9" id="KW-0234">DNA repair</keyword>
<evidence type="ECO:0000256" key="2">
    <source>
        <dbReference type="ARBA" id="ARBA00005582"/>
    </source>
</evidence>
<keyword evidence="8" id="KW-0460">Magnesium</keyword>
<feature type="domain" description="Nudix hydrolase" evidence="12">
    <location>
        <begin position="77"/>
        <end position="204"/>
    </location>
</feature>
<comment type="similarity">
    <text evidence="2">Belongs to the Nudix hydrolase family.</text>
</comment>
<accession>A0A806FH79</accession>
<keyword evidence="6" id="KW-0227">DNA damage</keyword>
<evidence type="ECO:0000256" key="7">
    <source>
        <dbReference type="ARBA" id="ARBA00022801"/>
    </source>
</evidence>
<dbReference type="EMBL" id="CP002915">
    <property type="protein sequence ID" value="AEK30035.1"/>
    <property type="molecule type" value="Genomic_DNA"/>
</dbReference>
<protein>
    <recommendedName>
        <fullName evidence="11">8-oxo-dGTP diphosphatase</fullName>
        <ecNumber evidence="11">3.6.1.55</ecNumber>
    </recommendedName>
</protein>
<evidence type="ECO:0000259" key="12">
    <source>
        <dbReference type="PROSITE" id="PS51462"/>
    </source>
</evidence>
<dbReference type="EC" id="3.6.1.55" evidence="11"/>
<dbReference type="PANTHER" id="PTHR47707:SF1">
    <property type="entry name" value="NUDIX HYDROLASE FAMILY PROTEIN"/>
    <property type="match status" value="1"/>
</dbReference>
<evidence type="ECO:0000256" key="8">
    <source>
        <dbReference type="ARBA" id="ARBA00022842"/>
    </source>
</evidence>
<dbReference type="Gene3D" id="3.90.79.10">
    <property type="entry name" value="Nucleoside Triphosphate Pyrophosphohydrolase"/>
    <property type="match status" value="1"/>
</dbReference>
<sequence>MCAMSCGSTCSNDWRILELGISFRGLPRRFHAHMVKQMPGNRVVLISLLQLRKSTLYPGPDSFPEYTGYGGCMEEPKLIKVVGAAIIKDGKVLCAQRGAGKSLAGYWEFPGGKIEAGETPQQALQREIEEELLCEIDIDKKVCTSDYLYDFGNVQLTTFLCHLIEGMPRLTEHECIEWVEPSQMPRLRWAPVDHDAVTRISGMAF</sequence>
<dbReference type="PROSITE" id="PS51462">
    <property type="entry name" value="NUDIX"/>
    <property type="match status" value="1"/>
</dbReference>
<dbReference type="InterPro" id="IPR015797">
    <property type="entry name" value="NUDIX_hydrolase-like_dom_sf"/>
</dbReference>
<dbReference type="Proteomes" id="UP000008394">
    <property type="component" value="Chromosome"/>
</dbReference>
<gene>
    <name evidence="13" type="ORF">BALAC2494_00555</name>
</gene>
<evidence type="ECO:0000313" key="13">
    <source>
        <dbReference type="EMBL" id="AEK30035.1"/>
    </source>
</evidence>
<comment type="cofactor">
    <cofactor evidence="1">
        <name>Mg(2+)</name>
        <dbReference type="ChEBI" id="CHEBI:18420"/>
    </cofactor>
</comment>
<dbReference type="PRINTS" id="PR00502">
    <property type="entry name" value="NUDIXFAMILY"/>
</dbReference>
<dbReference type="SUPFAM" id="SSF55811">
    <property type="entry name" value="Nudix"/>
    <property type="match status" value="1"/>
</dbReference>
<dbReference type="InterPro" id="IPR000086">
    <property type="entry name" value="NUDIX_hydrolase_dom"/>
</dbReference>
<keyword evidence="4" id="KW-0235">DNA replication</keyword>
<dbReference type="GO" id="GO:0006260">
    <property type="term" value="P:DNA replication"/>
    <property type="evidence" value="ECO:0007669"/>
    <property type="project" value="UniProtKB-KW"/>
</dbReference>
<dbReference type="GO" id="GO:0046872">
    <property type="term" value="F:metal ion binding"/>
    <property type="evidence" value="ECO:0007669"/>
    <property type="project" value="UniProtKB-KW"/>
</dbReference>
<keyword evidence="5" id="KW-0479">Metal-binding</keyword>
<dbReference type="GO" id="GO:0006281">
    <property type="term" value="P:DNA repair"/>
    <property type="evidence" value="ECO:0007669"/>
    <property type="project" value="UniProtKB-KW"/>
</dbReference>
<dbReference type="PANTHER" id="PTHR47707">
    <property type="entry name" value="8-OXO-DGTP DIPHOSPHATASE"/>
    <property type="match status" value="1"/>
</dbReference>
<dbReference type="KEGG" id="bnm:BALAC2494_00555"/>
<dbReference type="GO" id="GO:0044715">
    <property type="term" value="F:8-oxo-dGDP phosphatase activity"/>
    <property type="evidence" value="ECO:0007669"/>
    <property type="project" value="TreeGrafter"/>
</dbReference>
<reference evidence="13 14" key="1">
    <citation type="journal article" date="2011" name="J. Bacteriol.">
        <title>Genome Sequence of the Probiotic Strain Bifidobacterium animalis subsp. lactis CNCM I-2494.</title>
        <authorList>
            <person name="Chervaux C."/>
            <person name="Grimaldi C."/>
            <person name="Bolotin A."/>
            <person name="Quinquis B."/>
            <person name="Legrain-Raspaud S."/>
            <person name="van Hylckama Vlieg J.E."/>
            <person name="Denariaz G."/>
            <person name="Smokvina T."/>
        </authorList>
    </citation>
    <scope>NUCLEOTIDE SEQUENCE [LARGE SCALE GENOMIC DNA]</scope>
    <source>
        <strain evidence="13 14">CNCM I-2494</strain>
    </source>
</reference>
<comment type="catalytic activity">
    <reaction evidence="10">
        <text>8-oxo-dGTP + H2O = 8-oxo-dGMP + diphosphate + H(+)</text>
        <dbReference type="Rhea" id="RHEA:31575"/>
        <dbReference type="ChEBI" id="CHEBI:15377"/>
        <dbReference type="ChEBI" id="CHEBI:15378"/>
        <dbReference type="ChEBI" id="CHEBI:33019"/>
        <dbReference type="ChEBI" id="CHEBI:63224"/>
        <dbReference type="ChEBI" id="CHEBI:77896"/>
        <dbReference type="EC" id="3.6.1.55"/>
    </reaction>
</comment>
<dbReference type="GO" id="GO:0035539">
    <property type="term" value="F:8-oxo-7,8-dihydrodeoxyguanosine triphosphate pyrophosphatase activity"/>
    <property type="evidence" value="ECO:0007669"/>
    <property type="project" value="UniProtKB-EC"/>
</dbReference>
<dbReference type="GO" id="GO:0044716">
    <property type="term" value="F:8-oxo-GDP phosphatase activity"/>
    <property type="evidence" value="ECO:0007669"/>
    <property type="project" value="TreeGrafter"/>
</dbReference>
<dbReference type="InterPro" id="IPR020476">
    <property type="entry name" value="Nudix_hydrolase"/>
</dbReference>
<evidence type="ECO:0000256" key="5">
    <source>
        <dbReference type="ARBA" id="ARBA00022723"/>
    </source>
</evidence>
<evidence type="ECO:0000256" key="4">
    <source>
        <dbReference type="ARBA" id="ARBA00022705"/>
    </source>
</evidence>
<evidence type="ECO:0000256" key="11">
    <source>
        <dbReference type="ARBA" id="ARBA00038905"/>
    </source>
</evidence>
<evidence type="ECO:0000256" key="1">
    <source>
        <dbReference type="ARBA" id="ARBA00001946"/>
    </source>
</evidence>
<dbReference type="GO" id="GO:0008413">
    <property type="term" value="F:8-oxo-7,8-dihydroguanosine triphosphate pyrophosphatase activity"/>
    <property type="evidence" value="ECO:0007669"/>
    <property type="project" value="TreeGrafter"/>
</dbReference>
<organism evidence="13 14">
    <name type="scientific">Bifidobacterium animalis subsp. lactis CNCM I-2494</name>
    <dbReference type="NCBI Taxonomy" id="1042403"/>
    <lineage>
        <taxon>Bacteria</taxon>
        <taxon>Bacillati</taxon>
        <taxon>Actinomycetota</taxon>
        <taxon>Actinomycetes</taxon>
        <taxon>Bifidobacteriales</taxon>
        <taxon>Bifidobacteriaceae</taxon>
        <taxon>Bifidobacterium</taxon>
    </lineage>
</organism>
<dbReference type="AlphaFoldDB" id="A0A806FH79"/>
<evidence type="ECO:0000256" key="3">
    <source>
        <dbReference type="ARBA" id="ARBA00022457"/>
    </source>
</evidence>
<evidence type="ECO:0000313" key="14">
    <source>
        <dbReference type="Proteomes" id="UP000008394"/>
    </source>
</evidence>
<evidence type="ECO:0000256" key="9">
    <source>
        <dbReference type="ARBA" id="ARBA00023204"/>
    </source>
</evidence>
<dbReference type="InterPro" id="IPR047127">
    <property type="entry name" value="MutT-like"/>
</dbReference>
<keyword evidence="7 13" id="KW-0378">Hydrolase</keyword>
<evidence type="ECO:0000256" key="6">
    <source>
        <dbReference type="ARBA" id="ARBA00022763"/>
    </source>
</evidence>
<evidence type="ECO:0000256" key="10">
    <source>
        <dbReference type="ARBA" id="ARBA00035861"/>
    </source>
</evidence>
<keyword evidence="3" id="KW-0515">Mutator protein</keyword>
<dbReference type="Pfam" id="PF00293">
    <property type="entry name" value="NUDIX"/>
    <property type="match status" value="1"/>
</dbReference>
<name>A0A806FH79_BIFAN</name>
<proteinExistence type="inferred from homology"/>
<dbReference type="CDD" id="cd03425">
    <property type="entry name" value="NUDIX_MutT_NudA_like"/>
    <property type="match status" value="1"/>
</dbReference>